<dbReference type="Proteomes" id="UP000242310">
    <property type="component" value="Unassembled WGS sequence"/>
</dbReference>
<proteinExistence type="predicted"/>
<protein>
    <submittedName>
        <fullName evidence="2">Uncharacterized protein</fullName>
    </submittedName>
</protein>
<comment type="caution">
    <text evidence="2">The sequence shown here is derived from an EMBL/GenBank/DDBJ whole genome shotgun (WGS) entry which is preliminary data.</text>
</comment>
<evidence type="ECO:0000313" key="2">
    <source>
        <dbReference type="EMBL" id="PSL45106.1"/>
    </source>
</evidence>
<accession>A0A2P8HFX5</accession>
<dbReference type="EMBL" id="PYAV01000007">
    <property type="protein sequence ID" value="PSL45106.1"/>
    <property type="molecule type" value="Genomic_DNA"/>
</dbReference>
<keyword evidence="3" id="KW-1185">Reference proteome</keyword>
<sequence>MHVHPKAAGRSGLEMSTLTAKNDPERRDYLSESQAHELHCDPQQLYATKRTFLRG</sequence>
<organism evidence="2 3">
    <name type="scientific">Salsuginibacillus halophilus</name>
    <dbReference type="NCBI Taxonomy" id="517424"/>
    <lineage>
        <taxon>Bacteria</taxon>
        <taxon>Bacillati</taxon>
        <taxon>Bacillota</taxon>
        <taxon>Bacilli</taxon>
        <taxon>Bacillales</taxon>
        <taxon>Bacillaceae</taxon>
        <taxon>Salsuginibacillus</taxon>
    </lineage>
</organism>
<feature type="compositionally biased region" description="Basic and acidic residues" evidence="1">
    <location>
        <begin position="22"/>
        <end position="36"/>
    </location>
</feature>
<evidence type="ECO:0000256" key="1">
    <source>
        <dbReference type="SAM" id="MobiDB-lite"/>
    </source>
</evidence>
<reference evidence="2 3" key="1">
    <citation type="submission" date="2018-03" db="EMBL/GenBank/DDBJ databases">
        <title>Genomic Encyclopedia of Type Strains, Phase III (KMG-III): the genomes of soil and plant-associated and newly described type strains.</title>
        <authorList>
            <person name="Whitman W."/>
        </authorList>
    </citation>
    <scope>NUCLEOTIDE SEQUENCE [LARGE SCALE GENOMIC DNA]</scope>
    <source>
        <strain evidence="2 3">CGMCC 1.07653</strain>
    </source>
</reference>
<name>A0A2P8HFX5_9BACI</name>
<evidence type="ECO:0000313" key="3">
    <source>
        <dbReference type="Proteomes" id="UP000242310"/>
    </source>
</evidence>
<dbReference type="AlphaFoldDB" id="A0A2P8HFX5"/>
<feature type="region of interest" description="Disordered" evidence="1">
    <location>
        <begin position="1"/>
        <end position="36"/>
    </location>
</feature>
<gene>
    <name evidence="2" type="ORF">B0H94_107111</name>
</gene>